<dbReference type="InterPro" id="IPR002401">
    <property type="entry name" value="Cyt_P450_E_grp-I"/>
</dbReference>
<dbReference type="PANTHER" id="PTHR22847">
    <property type="entry name" value="WD40 REPEAT PROTEIN"/>
    <property type="match status" value="1"/>
</dbReference>
<dbReference type="PROSITE" id="PS00678">
    <property type="entry name" value="WD_REPEATS_1"/>
    <property type="match status" value="2"/>
</dbReference>
<evidence type="ECO:0000256" key="3">
    <source>
        <dbReference type="PIRSR" id="PIRSR602401-1"/>
    </source>
</evidence>
<organism evidence="5 6">
    <name type="scientific">Sphaerobolus stellatus (strain SS14)</name>
    <dbReference type="NCBI Taxonomy" id="990650"/>
    <lineage>
        <taxon>Eukaryota</taxon>
        <taxon>Fungi</taxon>
        <taxon>Dikarya</taxon>
        <taxon>Basidiomycota</taxon>
        <taxon>Agaricomycotina</taxon>
        <taxon>Agaricomycetes</taxon>
        <taxon>Phallomycetidae</taxon>
        <taxon>Geastrales</taxon>
        <taxon>Sphaerobolaceae</taxon>
        <taxon>Sphaerobolus</taxon>
    </lineage>
</organism>
<feature type="repeat" description="WD" evidence="4">
    <location>
        <begin position="198"/>
        <end position="239"/>
    </location>
</feature>
<dbReference type="GO" id="GO:0005506">
    <property type="term" value="F:iron ion binding"/>
    <property type="evidence" value="ECO:0007669"/>
    <property type="project" value="InterPro"/>
</dbReference>
<feature type="binding site" description="axial binding residue" evidence="3">
    <location>
        <position position="649"/>
    </location>
    <ligand>
        <name>heme</name>
        <dbReference type="ChEBI" id="CHEBI:30413"/>
    </ligand>
    <ligandPart>
        <name>Fe</name>
        <dbReference type="ChEBI" id="CHEBI:18248"/>
    </ligandPart>
</feature>
<keyword evidence="3" id="KW-0349">Heme</keyword>
<feature type="repeat" description="WD" evidence="4">
    <location>
        <begin position="304"/>
        <end position="345"/>
    </location>
</feature>
<evidence type="ECO:0008006" key="7">
    <source>
        <dbReference type="Google" id="ProtNLM"/>
    </source>
</evidence>
<dbReference type="Pfam" id="PF00400">
    <property type="entry name" value="WD40"/>
    <property type="match status" value="7"/>
</dbReference>
<dbReference type="InterPro" id="IPR001128">
    <property type="entry name" value="Cyt_P450"/>
</dbReference>
<gene>
    <name evidence="5" type="ORF">M422DRAFT_249252</name>
</gene>
<accession>A0A0C9W5C1</accession>
<dbReference type="OrthoDB" id="27537at2759"/>
<evidence type="ECO:0000256" key="4">
    <source>
        <dbReference type="PROSITE-ProRule" id="PRU00221"/>
    </source>
</evidence>
<evidence type="ECO:0000313" key="6">
    <source>
        <dbReference type="Proteomes" id="UP000054279"/>
    </source>
</evidence>
<feature type="repeat" description="WD" evidence="4">
    <location>
        <begin position="130"/>
        <end position="153"/>
    </location>
</feature>
<keyword evidence="2" id="KW-0677">Repeat</keyword>
<dbReference type="Pfam" id="PF00067">
    <property type="entry name" value="p450"/>
    <property type="match status" value="2"/>
</dbReference>
<dbReference type="InterPro" id="IPR036396">
    <property type="entry name" value="Cyt_P450_sf"/>
</dbReference>
<dbReference type="PRINTS" id="PR00320">
    <property type="entry name" value="GPROTEINBRPT"/>
</dbReference>
<keyword evidence="3" id="KW-0479">Metal-binding</keyword>
<sequence>MEGNVHTGGALLNRLSQKMKNISSLKIGLLDAAKFIGKFVDPIAYSPSHIYISALPFCSQNSVVLQWIKKVPSLPVVQLLQGTLDQPLLFQLHGHKGLVNSVSFSPDGRYIASGSNDQTVQSTLSHFHLYIASGSDDRAIHLWSVETGVPIGQPYEGHIGKVNSVSFSSDGKYIASGSDDLTVCLWSVETGMQVAQPYKGHIGKVNAVSFSPDGRYIVSGSTDHTVRLWNVENGMPVGEPYEGHTDFINTVPFSPDGRYIASGSDDQTIHLWSVDTEMPVAQPYEGHTDWVNTVSFPSDGRYISSGHTDFINSVSFSPDMRYIASSSHDQTVHLSSVETGMPVKQPYEGYTDQVNSVSFSPVGKYIASGSGNKTASAWNVEGGMQAVQPYEGHTGKVNSVLFSPDGKHIDSGSGNQTAFAWNVEVGMQAVQSYKSSFQMLDSYQPSPTSPHSLLLHEFPTGFFLLASNVKYILEWVPGASYKRQARVWKKYILDMAELPFQHVKAKMANGTVQSSLTSTHLETLAENKDVPADAEEVIKNTAAIIFAGGTETTVNTLKTFILSMILFPEAQKKAQEELDNVLEGARLPKFEDMQALPYTIAIYKETLLLLREEADFGPYTDKFDPGRFLEPGRREPEQLGVFSYGRCICPGRYMAENSLLITVASILQLFDISPATDSSGKEIPPEYEWTSGFFSCTIKPRSKAAEELILSIPAEV</sequence>
<dbReference type="GO" id="GO:0016705">
    <property type="term" value="F:oxidoreductase activity, acting on paired donors, with incorporation or reduction of molecular oxygen"/>
    <property type="evidence" value="ECO:0007669"/>
    <property type="project" value="InterPro"/>
</dbReference>
<dbReference type="Gene3D" id="1.10.630.10">
    <property type="entry name" value="Cytochrome P450"/>
    <property type="match status" value="2"/>
</dbReference>
<dbReference type="SUPFAM" id="SSF48264">
    <property type="entry name" value="Cytochrome P450"/>
    <property type="match status" value="1"/>
</dbReference>
<dbReference type="InterPro" id="IPR020472">
    <property type="entry name" value="WD40_PAC1"/>
</dbReference>
<reference evidence="5 6" key="1">
    <citation type="submission" date="2014-06" db="EMBL/GenBank/DDBJ databases">
        <title>Evolutionary Origins and Diversification of the Mycorrhizal Mutualists.</title>
        <authorList>
            <consortium name="DOE Joint Genome Institute"/>
            <consortium name="Mycorrhizal Genomics Consortium"/>
            <person name="Kohler A."/>
            <person name="Kuo A."/>
            <person name="Nagy L.G."/>
            <person name="Floudas D."/>
            <person name="Copeland A."/>
            <person name="Barry K.W."/>
            <person name="Cichocki N."/>
            <person name="Veneault-Fourrey C."/>
            <person name="LaButti K."/>
            <person name="Lindquist E.A."/>
            <person name="Lipzen A."/>
            <person name="Lundell T."/>
            <person name="Morin E."/>
            <person name="Murat C."/>
            <person name="Riley R."/>
            <person name="Ohm R."/>
            <person name="Sun H."/>
            <person name="Tunlid A."/>
            <person name="Henrissat B."/>
            <person name="Grigoriev I.V."/>
            <person name="Hibbett D.S."/>
            <person name="Martin F."/>
        </authorList>
    </citation>
    <scope>NUCLEOTIDE SEQUENCE [LARGE SCALE GENOMIC DNA]</scope>
    <source>
        <strain evidence="5 6">SS14</strain>
    </source>
</reference>
<keyword evidence="1 4" id="KW-0853">WD repeat</keyword>
<dbReference type="InterPro" id="IPR001680">
    <property type="entry name" value="WD40_rpt"/>
</dbReference>
<dbReference type="GO" id="GO:0020037">
    <property type="term" value="F:heme binding"/>
    <property type="evidence" value="ECO:0007669"/>
    <property type="project" value="InterPro"/>
</dbReference>
<evidence type="ECO:0000256" key="2">
    <source>
        <dbReference type="ARBA" id="ARBA00022737"/>
    </source>
</evidence>
<dbReference type="AlphaFoldDB" id="A0A0C9W5C1"/>
<protein>
    <recommendedName>
        <fullName evidence="7">WD40 repeat-like protein</fullName>
    </recommendedName>
</protein>
<name>A0A0C9W5C1_SPHS4</name>
<dbReference type="InterPro" id="IPR019775">
    <property type="entry name" value="WD40_repeat_CS"/>
</dbReference>
<dbReference type="PRINTS" id="PR00463">
    <property type="entry name" value="EP450I"/>
</dbReference>
<feature type="repeat" description="WD" evidence="4">
    <location>
        <begin position="92"/>
        <end position="121"/>
    </location>
</feature>
<feature type="repeat" description="WD" evidence="4">
    <location>
        <begin position="155"/>
        <end position="196"/>
    </location>
</feature>
<dbReference type="GO" id="GO:1990234">
    <property type="term" value="C:transferase complex"/>
    <property type="evidence" value="ECO:0007669"/>
    <property type="project" value="UniProtKB-ARBA"/>
</dbReference>
<feature type="repeat" description="WD" evidence="4">
    <location>
        <begin position="390"/>
        <end position="431"/>
    </location>
</feature>
<proteinExistence type="predicted"/>
<dbReference type="PROSITE" id="PS50082">
    <property type="entry name" value="WD_REPEATS_2"/>
    <property type="match status" value="8"/>
</dbReference>
<dbReference type="SMART" id="SM00320">
    <property type="entry name" value="WD40"/>
    <property type="match status" value="7"/>
</dbReference>
<keyword evidence="6" id="KW-1185">Reference proteome</keyword>
<dbReference type="HOGENOM" id="CLU_385950_0_0_1"/>
<dbReference type="InterPro" id="IPR036322">
    <property type="entry name" value="WD40_repeat_dom_sf"/>
</dbReference>
<feature type="repeat" description="WD" evidence="4">
    <location>
        <begin position="347"/>
        <end position="388"/>
    </location>
</feature>
<dbReference type="Gene3D" id="2.130.10.10">
    <property type="entry name" value="YVTN repeat-like/Quinoprotein amine dehydrogenase"/>
    <property type="match status" value="4"/>
</dbReference>
<dbReference type="InterPro" id="IPR015943">
    <property type="entry name" value="WD40/YVTN_repeat-like_dom_sf"/>
</dbReference>
<evidence type="ECO:0000313" key="5">
    <source>
        <dbReference type="EMBL" id="KIJ46973.1"/>
    </source>
</evidence>
<dbReference type="PROSITE" id="PS50294">
    <property type="entry name" value="WD_REPEATS_REGION"/>
    <property type="match status" value="7"/>
</dbReference>
<comment type="cofactor">
    <cofactor evidence="3">
        <name>heme</name>
        <dbReference type="ChEBI" id="CHEBI:30413"/>
    </cofactor>
</comment>
<dbReference type="EMBL" id="KN837104">
    <property type="protein sequence ID" value="KIJ46973.1"/>
    <property type="molecule type" value="Genomic_DNA"/>
</dbReference>
<dbReference type="GO" id="GO:0004497">
    <property type="term" value="F:monooxygenase activity"/>
    <property type="evidence" value="ECO:0007669"/>
    <property type="project" value="InterPro"/>
</dbReference>
<keyword evidence="3" id="KW-0408">Iron</keyword>
<evidence type="ECO:0000256" key="1">
    <source>
        <dbReference type="ARBA" id="ARBA00022574"/>
    </source>
</evidence>
<dbReference type="PANTHER" id="PTHR22847:SF637">
    <property type="entry name" value="WD REPEAT DOMAIN 5B"/>
    <property type="match status" value="1"/>
</dbReference>
<dbReference type="SUPFAM" id="SSF50978">
    <property type="entry name" value="WD40 repeat-like"/>
    <property type="match status" value="1"/>
</dbReference>
<dbReference type="Proteomes" id="UP000054279">
    <property type="component" value="Unassembled WGS sequence"/>
</dbReference>
<dbReference type="CDD" id="cd00200">
    <property type="entry name" value="WD40"/>
    <property type="match status" value="1"/>
</dbReference>
<feature type="repeat" description="WD" evidence="4">
    <location>
        <begin position="241"/>
        <end position="282"/>
    </location>
</feature>